<geneLocation type="plasmid" evidence="7 8">
    <name>P1</name>
</geneLocation>
<keyword evidence="4" id="KW-0346">Stress response</keyword>
<dbReference type="RefSeq" id="WP_230131528.1">
    <property type="nucleotide sequence ID" value="NZ_OW969750.1"/>
</dbReference>
<evidence type="ECO:0000256" key="5">
    <source>
        <dbReference type="ARBA" id="ARBA00023204"/>
    </source>
</evidence>
<dbReference type="GO" id="GO:0019172">
    <property type="term" value="F:glyoxalase III activity"/>
    <property type="evidence" value="ECO:0007669"/>
    <property type="project" value="TreeGrafter"/>
</dbReference>
<dbReference type="InterPro" id="IPR050325">
    <property type="entry name" value="Prot/Nucl_acid_deglycase"/>
</dbReference>
<dbReference type="GO" id="GO:0006281">
    <property type="term" value="P:DNA repair"/>
    <property type="evidence" value="ECO:0007669"/>
    <property type="project" value="UniProtKB-KW"/>
</dbReference>
<keyword evidence="5" id="KW-0234">DNA repair</keyword>
<accession>A0A9P0VBA9</accession>
<dbReference type="Proteomes" id="UP000789617">
    <property type="component" value="Plasmid P1"/>
</dbReference>
<reference evidence="7" key="1">
    <citation type="submission" date="2022-05" db="EMBL/GenBank/DDBJ databases">
        <authorList>
            <person name="Alioto T."/>
            <person name="Alioto T."/>
            <person name="Gomez Garrido J."/>
        </authorList>
    </citation>
    <scope>NUCLEOTIDE SEQUENCE</scope>
    <source>
        <strain evidence="7">0</strain>
        <plasmid evidence="7">P1</plasmid>
    </source>
</reference>
<dbReference type="EMBL" id="OW969750">
    <property type="protein sequence ID" value="CAH6255691.1"/>
    <property type="molecule type" value="Genomic_DNA"/>
</dbReference>
<proteinExistence type="predicted"/>
<dbReference type="GO" id="GO:0005737">
    <property type="term" value="C:cytoplasm"/>
    <property type="evidence" value="ECO:0007669"/>
    <property type="project" value="TreeGrafter"/>
</dbReference>
<dbReference type="Gene3D" id="3.40.50.880">
    <property type="match status" value="1"/>
</dbReference>
<evidence type="ECO:0000256" key="4">
    <source>
        <dbReference type="ARBA" id="ARBA00023016"/>
    </source>
</evidence>
<dbReference type="InterPro" id="IPR002818">
    <property type="entry name" value="DJ-1/PfpI"/>
</dbReference>
<feature type="domain" description="DJ-1/PfpI" evidence="6">
    <location>
        <begin position="47"/>
        <end position="163"/>
    </location>
</feature>
<dbReference type="InterPro" id="IPR029062">
    <property type="entry name" value="Class_I_gatase-like"/>
</dbReference>
<dbReference type="PIRSF" id="PIRSF037798">
    <property type="entry name" value="Chaperone_HchA"/>
    <property type="match status" value="1"/>
</dbReference>
<dbReference type="NCBIfam" id="NF003168">
    <property type="entry name" value="PRK04155.1"/>
    <property type="match status" value="1"/>
</dbReference>
<dbReference type="GO" id="GO:0036524">
    <property type="term" value="F:protein deglycase activity"/>
    <property type="evidence" value="ECO:0007669"/>
    <property type="project" value="InterPro"/>
</dbReference>
<keyword evidence="3" id="KW-0378">Hydrolase</keyword>
<organism evidence="7 8">
    <name type="scientific">Klebsiella variicola</name>
    <dbReference type="NCBI Taxonomy" id="244366"/>
    <lineage>
        <taxon>Bacteria</taxon>
        <taxon>Pseudomonadati</taxon>
        <taxon>Pseudomonadota</taxon>
        <taxon>Gammaproteobacteria</taxon>
        <taxon>Enterobacterales</taxon>
        <taxon>Enterobacteriaceae</taxon>
        <taxon>Klebsiella/Raoultella group</taxon>
        <taxon>Klebsiella</taxon>
        <taxon>Klebsiella pneumoniae complex</taxon>
    </lineage>
</organism>
<keyword evidence="8" id="KW-1185">Reference proteome</keyword>
<keyword evidence="7" id="KW-0614">Plasmid</keyword>
<dbReference type="InterPro" id="IPR017283">
    <property type="entry name" value="HchA"/>
</dbReference>
<evidence type="ECO:0000256" key="2">
    <source>
        <dbReference type="ARBA" id="ARBA00022763"/>
    </source>
</evidence>
<dbReference type="PANTHER" id="PTHR48094:SF20">
    <property type="entry name" value="PROTEIN_NUCLEIC ACID DEGLYCASE 1"/>
    <property type="match status" value="1"/>
</dbReference>
<dbReference type="GO" id="GO:0019243">
    <property type="term" value="P:methylglyoxal catabolic process to D-lactate via S-lactoyl-glutathione"/>
    <property type="evidence" value="ECO:0007669"/>
    <property type="project" value="TreeGrafter"/>
</dbReference>
<evidence type="ECO:0000259" key="6">
    <source>
        <dbReference type="Pfam" id="PF01965"/>
    </source>
</evidence>
<evidence type="ECO:0000256" key="1">
    <source>
        <dbReference type="ARBA" id="ARBA00022490"/>
    </source>
</evidence>
<evidence type="ECO:0000313" key="8">
    <source>
        <dbReference type="Proteomes" id="UP000789617"/>
    </source>
</evidence>
<evidence type="ECO:0000313" key="7">
    <source>
        <dbReference type="EMBL" id="CAH6255691.1"/>
    </source>
</evidence>
<protein>
    <submittedName>
        <fullName evidence="7">Molecular chaperone Hsp31 and glyoxalase 3</fullName>
    </submittedName>
</protein>
<keyword evidence="1" id="KW-0963">Cytoplasm</keyword>
<dbReference type="Pfam" id="PF01965">
    <property type="entry name" value="DJ-1_PfpI"/>
    <property type="match status" value="1"/>
</dbReference>
<dbReference type="SUPFAM" id="SSF52317">
    <property type="entry name" value="Class I glutamine amidotransferase-like"/>
    <property type="match status" value="1"/>
</dbReference>
<name>A0A9P0VBA9_KLEVA</name>
<evidence type="ECO:0000256" key="3">
    <source>
        <dbReference type="ARBA" id="ARBA00022801"/>
    </source>
</evidence>
<gene>
    <name evidence="7" type="ORF">AN2335V1_4915</name>
</gene>
<dbReference type="PANTHER" id="PTHR48094">
    <property type="entry name" value="PROTEIN/NUCLEIC ACID DEGLYCASE DJ-1-RELATED"/>
    <property type="match status" value="1"/>
</dbReference>
<dbReference type="AlphaFoldDB" id="A0A9P0VBA9"/>
<sequence>MTDDARKQPQIDPAEENAFFPSAYSLSQFTSPVSDLSGALFSTGNHPVETLLPLYHMRAAGFDFDVATLSGQMAKFEYWAMPREDEHIMPFFRETLPKFRNPQKLSDVVSRLTKDSEYAAVFIPGGHGALIGLPASEEVATTLRWAMQTERVVISLCHGPAAFLSLRQSDNPLREYSVCAFPDSADKETPAMGYMPGHLTWYFGDALKKMGMIIVNNDIKGTVHKDRNVLTGDSPFAANALGQLAAKEMLARFVG</sequence>
<keyword evidence="2" id="KW-0227">DNA damage</keyword>